<comment type="caution">
    <text evidence="2">The sequence shown here is derived from an EMBL/GenBank/DDBJ whole genome shotgun (WGS) entry which is preliminary data.</text>
</comment>
<protein>
    <submittedName>
        <fullName evidence="2">Uncharacterized protein</fullName>
    </submittedName>
</protein>
<evidence type="ECO:0000313" key="3">
    <source>
        <dbReference type="Proteomes" id="UP001432027"/>
    </source>
</evidence>
<dbReference type="EMBL" id="BTSX01000001">
    <property type="protein sequence ID" value="GMS81107.1"/>
    <property type="molecule type" value="Genomic_DNA"/>
</dbReference>
<name>A0AAV5SET7_9BILA</name>
<feature type="transmembrane region" description="Helical" evidence="1">
    <location>
        <begin position="6"/>
        <end position="26"/>
    </location>
</feature>
<evidence type="ECO:0000256" key="1">
    <source>
        <dbReference type="SAM" id="Phobius"/>
    </source>
</evidence>
<keyword evidence="1" id="KW-0472">Membrane</keyword>
<feature type="transmembrane region" description="Helical" evidence="1">
    <location>
        <begin position="58"/>
        <end position="78"/>
    </location>
</feature>
<keyword evidence="1" id="KW-0812">Transmembrane</keyword>
<feature type="non-terminal residue" evidence="2">
    <location>
        <position position="1"/>
    </location>
</feature>
<gene>
    <name evidence="2" type="ORF">PENTCL1PPCAC_3282</name>
</gene>
<dbReference type="Proteomes" id="UP001432027">
    <property type="component" value="Unassembled WGS sequence"/>
</dbReference>
<accession>A0AAV5SET7</accession>
<dbReference type="AlphaFoldDB" id="A0AAV5SET7"/>
<sequence>YFWLYLIILPCFILGFLVIAALTLGADSNSIEALVNIGLAASVASAVTHQHYSSANFVLDQFGIIVATLMTLSMRKAIMPRIDAALEK</sequence>
<keyword evidence="3" id="KW-1185">Reference proteome</keyword>
<reference evidence="2" key="1">
    <citation type="submission" date="2023-10" db="EMBL/GenBank/DDBJ databases">
        <title>Genome assembly of Pristionchus species.</title>
        <authorList>
            <person name="Yoshida K."/>
            <person name="Sommer R.J."/>
        </authorList>
    </citation>
    <scope>NUCLEOTIDE SEQUENCE</scope>
    <source>
        <strain evidence="2">RS0144</strain>
    </source>
</reference>
<keyword evidence="1" id="KW-1133">Transmembrane helix</keyword>
<proteinExistence type="predicted"/>
<organism evidence="2 3">
    <name type="scientific">Pristionchus entomophagus</name>
    <dbReference type="NCBI Taxonomy" id="358040"/>
    <lineage>
        <taxon>Eukaryota</taxon>
        <taxon>Metazoa</taxon>
        <taxon>Ecdysozoa</taxon>
        <taxon>Nematoda</taxon>
        <taxon>Chromadorea</taxon>
        <taxon>Rhabditida</taxon>
        <taxon>Rhabditina</taxon>
        <taxon>Diplogasteromorpha</taxon>
        <taxon>Diplogasteroidea</taxon>
        <taxon>Neodiplogasteridae</taxon>
        <taxon>Pristionchus</taxon>
    </lineage>
</organism>
<evidence type="ECO:0000313" key="2">
    <source>
        <dbReference type="EMBL" id="GMS81107.1"/>
    </source>
</evidence>